<reference evidence="2" key="1">
    <citation type="journal article" date="2018" name="Genome Biol.">
        <title>SKESA: strategic k-mer extension for scrupulous assemblies.</title>
        <authorList>
            <person name="Souvorov A."/>
            <person name="Agarwala R."/>
            <person name="Lipman D.J."/>
        </authorList>
    </citation>
    <scope>NUCLEOTIDE SEQUENCE</scope>
    <source>
        <strain evidence="2">MA.CK_94/00001630</strain>
    </source>
</reference>
<name>A0A759YNB2_SALER</name>
<organism evidence="2">
    <name type="scientific">Salmonella enterica</name>
    <name type="common">Salmonella choleraesuis</name>
    <dbReference type="NCBI Taxonomy" id="28901"/>
    <lineage>
        <taxon>Bacteria</taxon>
        <taxon>Pseudomonadati</taxon>
        <taxon>Pseudomonadota</taxon>
        <taxon>Gammaproteobacteria</taxon>
        <taxon>Enterobacterales</taxon>
        <taxon>Enterobacteriaceae</taxon>
        <taxon>Salmonella</taxon>
    </lineage>
</organism>
<dbReference type="InterPro" id="IPR013597">
    <property type="entry name" value="Mat_intron_G2"/>
</dbReference>
<feature type="domain" description="Group II intron maturase-specific" evidence="1">
    <location>
        <begin position="6"/>
        <end position="48"/>
    </location>
</feature>
<proteinExistence type="predicted"/>
<reference evidence="2" key="2">
    <citation type="submission" date="2020-02" db="EMBL/GenBank/DDBJ databases">
        <authorList>
            <consortium name="NCBI Pathogen Detection Project"/>
        </authorList>
    </citation>
    <scope>NUCLEOTIDE SEQUENCE</scope>
    <source>
        <strain evidence="2">MA.CK_94/00001630</strain>
    </source>
</reference>
<dbReference type="EMBL" id="DAAXRP010000038">
    <property type="protein sequence ID" value="HAG2284950.1"/>
    <property type="molecule type" value="Genomic_DNA"/>
</dbReference>
<sequence length="49" mass="6013">MGLRHSQRELRSYLTGWKNYYSLNEAPSLTRTLQGWIRRRLRGLLWKHI</sequence>
<accession>A0A759YNB2</accession>
<dbReference type="AlphaFoldDB" id="A0A759YNB2"/>
<protein>
    <recommendedName>
        <fullName evidence="1">Group II intron maturase-specific domain-containing protein</fullName>
    </recommendedName>
</protein>
<comment type="caution">
    <text evidence="2">The sequence shown here is derived from an EMBL/GenBank/DDBJ whole genome shotgun (WGS) entry which is preliminary data.</text>
</comment>
<evidence type="ECO:0000259" key="1">
    <source>
        <dbReference type="Pfam" id="PF08388"/>
    </source>
</evidence>
<evidence type="ECO:0000313" key="2">
    <source>
        <dbReference type="EMBL" id="HAG2284950.1"/>
    </source>
</evidence>
<dbReference type="Pfam" id="PF08388">
    <property type="entry name" value="GIIM"/>
    <property type="match status" value="1"/>
</dbReference>
<gene>
    <name evidence="2" type="ORF">G8W61_005360</name>
</gene>